<evidence type="ECO:0000256" key="1">
    <source>
        <dbReference type="SAM" id="MobiDB-lite"/>
    </source>
</evidence>
<keyword evidence="2" id="KW-0548">Nucleotidyltransferase</keyword>
<protein>
    <submittedName>
        <fullName evidence="2">Probable RNA-directed DNA polymerase from transposon X-element</fullName>
    </submittedName>
</protein>
<dbReference type="GO" id="GO:0003964">
    <property type="term" value="F:RNA-directed DNA polymerase activity"/>
    <property type="evidence" value="ECO:0007669"/>
    <property type="project" value="UniProtKB-KW"/>
</dbReference>
<dbReference type="OrthoDB" id="7487383at2759"/>
<comment type="caution">
    <text evidence="2">The sequence shown here is derived from an EMBL/GenBank/DDBJ whole genome shotgun (WGS) entry which is preliminary data.</text>
</comment>
<dbReference type="EMBL" id="BGZK01004182">
    <property type="protein sequence ID" value="GBP07435.1"/>
    <property type="molecule type" value="Genomic_DNA"/>
</dbReference>
<proteinExistence type="predicted"/>
<evidence type="ECO:0000313" key="2">
    <source>
        <dbReference type="EMBL" id="GBP07435.1"/>
    </source>
</evidence>
<dbReference type="Proteomes" id="UP000299102">
    <property type="component" value="Unassembled WGS sequence"/>
</dbReference>
<keyword evidence="3" id="KW-1185">Reference proteome</keyword>
<reference evidence="2 3" key="1">
    <citation type="journal article" date="2019" name="Commun. Biol.">
        <title>The bagworm genome reveals a unique fibroin gene that provides high tensile strength.</title>
        <authorList>
            <person name="Kono N."/>
            <person name="Nakamura H."/>
            <person name="Ohtoshi R."/>
            <person name="Tomita M."/>
            <person name="Numata K."/>
            <person name="Arakawa K."/>
        </authorList>
    </citation>
    <scope>NUCLEOTIDE SEQUENCE [LARGE SCALE GENOMIC DNA]</scope>
</reference>
<sequence>MAALAEDIHFNIITPLIPTHYSNDNNRRPDILNIALMKGVSLKLNCIEPLQCLNSDHRPVLKRLGSLTGDYPTSVNTITNWQKVPTVLEEIDTPILNSIPNDVISTDDIDNAIDGLTNHIRTVVHDSSRTVPTNSDRKELPRDVKKLIRAQNAALRRASKYPTCENRSHARALQRKVRDRMQEEIEEEDRRRVSLPPKDDLNPITQDKYISNRHFTVPLDNTQSSVRPIRAGVPQGSTISTLLYFAYVNNIPQPKIDIQLALFADDSTLFLRPVITKASPIFAHAQPDRLYDLKMVQSKFCRRAADIPWYIKNSVLHRDLELPIISKFMKDTSERFFDVSSSHPNLLLVSAVLYEPPLPHQLCKRPRNVLIDPSDDLTVEMEKLLDLNKMAID</sequence>
<accession>A0A4C1SZS8</accession>
<keyword evidence="2" id="KW-0695">RNA-directed DNA polymerase</keyword>
<name>A0A4C1SZS8_EUMVA</name>
<dbReference type="AlphaFoldDB" id="A0A4C1SZS8"/>
<gene>
    <name evidence="2" type="ORF">EVAR_59281_1</name>
</gene>
<keyword evidence="2" id="KW-0808">Transferase</keyword>
<organism evidence="2 3">
    <name type="scientific">Eumeta variegata</name>
    <name type="common">Bagworm moth</name>
    <name type="synonym">Eumeta japonica</name>
    <dbReference type="NCBI Taxonomy" id="151549"/>
    <lineage>
        <taxon>Eukaryota</taxon>
        <taxon>Metazoa</taxon>
        <taxon>Ecdysozoa</taxon>
        <taxon>Arthropoda</taxon>
        <taxon>Hexapoda</taxon>
        <taxon>Insecta</taxon>
        <taxon>Pterygota</taxon>
        <taxon>Neoptera</taxon>
        <taxon>Endopterygota</taxon>
        <taxon>Lepidoptera</taxon>
        <taxon>Glossata</taxon>
        <taxon>Ditrysia</taxon>
        <taxon>Tineoidea</taxon>
        <taxon>Psychidae</taxon>
        <taxon>Oiketicinae</taxon>
        <taxon>Eumeta</taxon>
    </lineage>
</organism>
<feature type="region of interest" description="Disordered" evidence="1">
    <location>
        <begin position="183"/>
        <end position="204"/>
    </location>
</feature>
<evidence type="ECO:0000313" key="3">
    <source>
        <dbReference type="Proteomes" id="UP000299102"/>
    </source>
</evidence>
<feature type="compositionally biased region" description="Basic and acidic residues" evidence="1">
    <location>
        <begin position="183"/>
        <end position="201"/>
    </location>
</feature>